<evidence type="ECO:0008006" key="3">
    <source>
        <dbReference type="Google" id="ProtNLM"/>
    </source>
</evidence>
<name>A0A1X1CU59_9GAMM</name>
<dbReference type="OrthoDB" id="6461574at2"/>
<reference evidence="1 2" key="1">
    <citation type="journal article" date="2017" name="Antonie Van Leeuwenhoek">
        <title>Phylogenomic resolution of the bacterial genus Pantoea and its relationship with Erwinia and Tatumella.</title>
        <authorList>
            <person name="Palmer M."/>
            <person name="Steenkamp E.T."/>
            <person name="Coetzee M.P."/>
            <person name="Chan W.Y."/>
            <person name="van Zyl E."/>
            <person name="De Maayer P."/>
            <person name="Coutinho T.A."/>
            <person name="Blom J."/>
            <person name="Smits T.H."/>
            <person name="Duffy B."/>
            <person name="Venter S.N."/>
        </authorList>
    </citation>
    <scope>NUCLEOTIDE SEQUENCE [LARGE SCALE GENOMIC DNA]</scope>
    <source>
        <strain evidence="1 2">LMG 26275</strain>
    </source>
</reference>
<gene>
    <name evidence="1" type="ORF">HA51_17155</name>
</gene>
<dbReference type="AlphaFoldDB" id="A0A1X1CU59"/>
<dbReference type="Proteomes" id="UP000193558">
    <property type="component" value="Unassembled WGS sequence"/>
</dbReference>
<comment type="caution">
    <text evidence="1">The sequence shown here is derived from an EMBL/GenBank/DDBJ whole genome shotgun (WGS) entry which is preliminary data.</text>
</comment>
<protein>
    <recommendedName>
        <fullName evidence="3">Prevent-host-death protein</fullName>
    </recommendedName>
</protein>
<proteinExistence type="predicted"/>
<organism evidence="1 2">
    <name type="scientific">Pantoea rwandensis</name>
    <dbReference type="NCBI Taxonomy" id="1076550"/>
    <lineage>
        <taxon>Bacteria</taxon>
        <taxon>Pseudomonadati</taxon>
        <taxon>Pseudomonadota</taxon>
        <taxon>Gammaproteobacteria</taxon>
        <taxon>Enterobacterales</taxon>
        <taxon>Erwiniaceae</taxon>
        <taxon>Pantoea</taxon>
    </lineage>
</organism>
<evidence type="ECO:0000313" key="2">
    <source>
        <dbReference type="Proteomes" id="UP000193558"/>
    </source>
</evidence>
<accession>A0A1X1CU59</accession>
<dbReference type="EMBL" id="MLFR01000019">
    <property type="protein sequence ID" value="ORM67942.1"/>
    <property type="molecule type" value="Genomic_DNA"/>
</dbReference>
<sequence length="89" mass="9908">MAQTMSQKAAREGLGNPELFEGGVFITKNGVAELFVQTAAEREAELKKIEEERQINALFKLAMIAKQEINDDQGMTPEEVLARLRSART</sequence>
<dbReference type="RefSeq" id="WP_084935858.1">
    <property type="nucleotide sequence ID" value="NZ_MLFR01000019.1"/>
</dbReference>
<evidence type="ECO:0000313" key="1">
    <source>
        <dbReference type="EMBL" id="ORM67942.1"/>
    </source>
</evidence>